<evidence type="ECO:0000256" key="3">
    <source>
        <dbReference type="ARBA" id="ARBA00022741"/>
    </source>
</evidence>
<comment type="similarity">
    <text evidence="7">Belongs to the protein kinase superfamily.</text>
</comment>
<dbReference type="SMART" id="SM00220">
    <property type="entry name" value="S_TKc"/>
    <property type="match status" value="1"/>
</dbReference>
<sequence>MNKYEVLGVIGEGAYGVVLKCRNKETQEIVAIKKFKETEEDETVRKNIQREVKMLRLLKDQRNIVELKEAFKRKGRIYLVFEYVERNLLEVLESQPDGLDPDFICRIIYELLLAIQYCHKHGVVHRDVKPENLLVKNDGTLKLCDFGFARPIQIQQNQPLTDYVATRWYRSPELLLTQPYSLGVDLWAIACIMGELIDGQPLFPGENELDQLYLIQKTLGKLSDSQMEYFYKNPLFVGKIIKK</sequence>
<dbReference type="Proteomes" id="UP000054937">
    <property type="component" value="Unassembled WGS sequence"/>
</dbReference>
<keyword evidence="10" id="KW-1185">Reference proteome</keyword>
<protein>
    <submittedName>
        <fullName evidence="9">Protein kinase-like domain</fullName>
    </submittedName>
</protein>
<evidence type="ECO:0000256" key="7">
    <source>
        <dbReference type="RuleBase" id="RU000304"/>
    </source>
</evidence>
<dbReference type="GO" id="GO:0004674">
    <property type="term" value="F:protein serine/threonine kinase activity"/>
    <property type="evidence" value="ECO:0007669"/>
    <property type="project" value="UniProtKB-KW"/>
</dbReference>
<evidence type="ECO:0000256" key="1">
    <source>
        <dbReference type="ARBA" id="ARBA00022527"/>
    </source>
</evidence>
<dbReference type="Gene3D" id="1.10.510.10">
    <property type="entry name" value="Transferase(Phosphotransferase) domain 1"/>
    <property type="match status" value="1"/>
</dbReference>
<dbReference type="Gene3D" id="3.30.200.20">
    <property type="entry name" value="Phosphorylase Kinase, domain 1"/>
    <property type="match status" value="1"/>
</dbReference>
<evidence type="ECO:0000256" key="5">
    <source>
        <dbReference type="ARBA" id="ARBA00022840"/>
    </source>
</evidence>
<dbReference type="PROSITE" id="PS00107">
    <property type="entry name" value="PROTEIN_KINASE_ATP"/>
    <property type="match status" value="1"/>
</dbReference>
<dbReference type="OMA" id="CAWFTEA"/>
<dbReference type="SUPFAM" id="SSF56112">
    <property type="entry name" value="Protein kinase-like (PK-like)"/>
    <property type="match status" value="1"/>
</dbReference>
<keyword evidence="1 7" id="KW-0723">Serine/threonine-protein kinase</keyword>
<gene>
    <name evidence="9" type="ORF">PPERSA_04667</name>
</gene>
<accession>A0A0V0R4F4</accession>
<keyword evidence="2" id="KW-0808">Transferase</keyword>
<dbReference type="OrthoDB" id="548217at2759"/>
<dbReference type="InterPro" id="IPR050117">
    <property type="entry name" value="MAPK"/>
</dbReference>
<keyword evidence="5 6" id="KW-0067">ATP-binding</keyword>
<dbReference type="PANTHER" id="PTHR24055">
    <property type="entry name" value="MITOGEN-ACTIVATED PROTEIN KINASE"/>
    <property type="match status" value="1"/>
</dbReference>
<dbReference type="Pfam" id="PF00069">
    <property type="entry name" value="Pkinase"/>
    <property type="match status" value="1"/>
</dbReference>
<dbReference type="InterPro" id="IPR017441">
    <property type="entry name" value="Protein_kinase_ATP_BS"/>
</dbReference>
<dbReference type="AlphaFoldDB" id="A0A0V0R4F4"/>
<name>A0A0V0R4F4_PSEPJ</name>
<evidence type="ECO:0000259" key="8">
    <source>
        <dbReference type="PROSITE" id="PS50011"/>
    </source>
</evidence>
<dbReference type="InterPro" id="IPR000719">
    <property type="entry name" value="Prot_kinase_dom"/>
</dbReference>
<dbReference type="PROSITE" id="PS00108">
    <property type="entry name" value="PROTEIN_KINASE_ST"/>
    <property type="match status" value="1"/>
</dbReference>
<evidence type="ECO:0000313" key="9">
    <source>
        <dbReference type="EMBL" id="KRX09361.1"/>
    </source>
</evidence>
<proteinExistence type="inferred from homology"/>
<evidence type="ECO:0000256" key="4">
    <source>
        <dbReference type="ARBA" id="ARBA00022777"/>
    </source>
</evidence>
<feature type="binding site" evidence="6">
    <location>
        <position position="34"/>
    </location>
    <ligand>
        <name>ATP</name>
        <dbReference type="ChEBI" id="CHEBI:30616"/>
    </ligand>
</feature>
<dbReference type="FunFam" id="1.10.510.10:FF:000624">
    <property type="entry name" value="Mitogen-activated protein kinase"/>
    <property type="match status" value="1"/>
</dbReference>
<dbReference type="GO" id="GO:0005524">
    <property type="term" value="F:ATP binding"/>
    <property type="evidence" value="ECO:0007669"/>
    <property type="project" value="UniProtKB-UniRule"/>
</dbReference>
<dbReference type="InterPro" id="IPR008271">
    <property type="entry name" value="Ser/Thr_kinase_AS"/>
</dbReference>
<reference evidence="9 10" key="1">
    <citation type="journal article" date="2015" name="Sci. Rep.">
        <title>Genome of the facultative scuticociliatosis pathogen Pseudocohnilembus persalinus provides insight into its virulence through horizontal gene transfer.</title>
        <authorList>
            <person name="Xiong J."/>
            <person name="Wang G."/>
            <person name="Cheng J."/>
            <person name="Tian M."/>
            <person name="Pan X."/>
            <person name="Warren A."/>
            <person name="Jiang C."/>
            <person name="Yuan D."/>
            <person name="Miao W."/>
        </authorList>
    </citation>
    <scope>NUCLEOTIDE SEQUENCE [LARGE SCALE GENOMIC DNA]</scope>
    <source>
        <strain evidence="9">36N120E</strain>
    </source>
</reference>
<evidence type="ECO:0000256" key="2">
    <source>
        <dbReference type="ARBA" id="ARBA00022679"/>
    </source>
</evidence>
<keyword evidence="4 9" id="KW-0418">Kinase</keyword>
<dbReference type="InParanoid" id="A0A0V0R4F4"/>
<keyword evidence="3 6" id="KW-0547">Nucleotide-binding</keyword>
<dbReference type="PIRSF" id="PIRSF000654">
    <property type="entry name" value="Integrin-linked_kinase"/>
    <property type="match status" value="1"/>
</dbReference>
<dbReference type="InterPro" id="IPR011009">
    <property type="entry name" value="Kinase-like_dom_sf"/>
</dbReference>
<comment type="caution">
    <text evidence="9">The sequence shown here is derived from an EMBL/GenBank/DDBJ whole genome shotgun (WGS) entry which is preliminary data.</text>
</comment>
<organism evidence="9 10">
    <name type="scientific">Pseudocohnilembus persalinus</name>
    <name type="common">Ciliate</name>
    <dbReference type="NCBI Taxonomy" id="266149"/>
    <lineage>
        <taxon>Eukaryota</taxon>
        <taxon>Sar</taxon>
        <taxon>Alveolata</taxon>
        <taxon>Ciliophora</taxon>
        <taxon>Intramacronucleata</taxon>
        <taxon>Oligohymenophorea</taxon>
        <taxon>Scuticociliatia</taxon>
        <taxon>Philasterida</taxon>
        <taxon>Pseudocohnilembidae</taxon>
        <taxon>Pseudocohnilembus</taxon>
    </lineage>
</organism>
<dbReference type="EMBL" id="LDAU01000051">
    <property type="protein sequence ID" value="KRX09361.1"/>
    <property type="molecule type" value="Genomic_DNA"/>
</dbReference>
<dbReference type="PROSITE" id="PS50011">
    <property type="entry name" value="PROTEIN_KINASE_DOM"/>
    <property type="match status" value="1"/>
</dbReference>
<dbReference type="FunFam" id="3.30.200.20:FF:001093">
    <property type="entry name" value="Cyclin-dependent kinase-like 5"/>
    <property type="match status" value="1"/>
</dbReference>
<evidence type="ECO:0000313" key="10">
    <source>
        <dbReference type="Proteomes" id="UP000054937"/>
    </source>
</evidence>
<feature type="domain" description="Protein kinase" evidence="8">
    <location>
        <begin position="4"/>
        <end position="243"/>
    </location>
</feature>
<evidence type="ECO:0000256" key="6">
    <source>
        <dbReference type="PROSITE-ProRule" id="PRU10141"/>
    </source>
</evidence>